<accession>A0ABP4KG33</accession>
<dbReference type="InterPro" id="IPR004659">
    <property type="entry name" value="RNase_E/G"/>
</dbReference>
<protein>
    <recommendedName>
        <fullName evidence="5">S1 motif domain-containing protein</fullName>
    </recommendedName>
</protein>
<evidence type="ECO:0000256" key="1">
    <source>
        <dbReference type="ARBA" id="ARBA00022475"/>
    </source>
</evidence>
<dbReference type="RefSeq" id="WP_344285845.1">
    <property type="nucleotide sequence ID" value="NZ_BAAAMR010000427.1"/>
</dbReference>
<dbReference type="PROSITE" id="PS50126">
    <property type="entry name" value="S1"/>
    <property type="match status" value="1"/>
</dbReference>
<evidence type="ECO:0000313" key="6">
    <source>
        <dbReference type="EMBL" id="GAA1501515.1"/>
    </source>
</evidence>
<evidence type="ECO:0000256" key="3">
    <source>
        <dbReference type="ARBA" id="ARBA00022722"/>
    </source>
</evidence>
<evidence type="ECO:0000256" key="2">
    <source>
        <dbReference type="ARBA" id="ARBA00022519"/>
    </source>
</evidence>
<keyword evidence="3" id="KW-0378">Hydrolase</keyword>
<reference evidence="7" key="1">
    <citation type="journal article" date="2019" name="Int. J. Syst. Evol. Microbiol.">
        <title>The Global Catalogue of Microorganisms (GCM) 10K type strain sequencing project: providing services to taxonomists for standard genome sequencing and annotation.</title>
        <authorList>
            <consortium name="The Broad Institute Genomics Platform"/>
            <consortium name="The Broad Institute Genome Sequencing Center for Infectious Disease"/>
            <person name="Wu L."/>
            <person name="Ma J."/>
        </authorList>
    </citation>
    <scope>NUCLEOTIDE SEQUENCE [LARGE SCALE GENOMIC DNA]</scope>
    <source>
        <strain evidence="7">JCM 13850</strain>
    </source>
</reference>
<feature type="domain" description="S1 motif" evidence="5">
    <location>
        <begin position="39"/>
        <end position="100"/>
    </location>
</feature>
<keyword evidence="7" id="KW-1185">Reference proteome</keyword>
<dbReference type="Pfam" id="PF00575">
    <property type="entry name" value="S1"/>
    <property type="match status" value="1"/>
</dbReference>
<proteinExistence type="predicted"/>
<gene>
    <name evidence="6" type="ORF">GCM10009727_97520</name>
</gene>
<dbReference type="InterPro" id="IPR012340">
    <property type="entry name" value="NA-bd_OB-fold"/>
</dbReference>
<keyword evidence="3" id="KW-0540">Nuclease</keyword>
<sequence>MKRMLINATHAEEVRVALITGNRLYDFDLENRTREQKKSNIYKGHVTRVEPSLEAVFVEYGAGRQGFLSMREIANSYFQADPRQTSNIRELITEGTELLV</sequence>
<dbReference type="PANTHER" id="PTHR30001:SF1">
    <property type="entry name" value="RIBONUCLEASE E_G-LIKE PROTEIN, CHLOROPLASTIC"/>
    <property type="match status" value="1"/>
</dbReference>
<evidence type="ECO:0000259" key="5">
    <source>
        <dbReference type="PROSITE" id="PS50126"/>
    </source>
</evidence>
<dbReference type="SUPFAM" id="SSF50249">
    <property type="entry name" value="Nucleic acid-binding proteins"/>
    <property type="match status" value="1"/>
</dbReference>
<evidence type="ECO:0000313" key="7">
    <source>
        <dbReference type="Proteomes" id="UP001501020"/>
    </source>
</evidence>
<keyword evidence="1" id="KW-1003">Cell membrane</keyword>
<dbReference type="Proteomes" id="UP001501020">
    <property type="component" value="Unassembled WGS sequence"/>
</dbReference>
<keyword evidence="2" id="KW-0997">Cell inner membrane</keyword>
<keyword evidence="4" id="KW-0472">Membrane</keyword>
<dbReference type="EMBL" id="BAAAMR010000427">
    <property type="protein sequence ID" value="GAA1501515.1"/>
    <property type="molecule type" value="Genomic_DNA"/>
</dbReference>
<comment type="caution">
    <text evidence="6">The sequence shown here is derived from an EMBL/GenBank/DDBJ whole genome shotgun (WGS) entry which is preliminary data.</text>
</comment>
<evidence type="ECO:0000256" key="4">
    <source>
        <dbReference type="ARBA" id="ARBA00023136"/>
    </source>
</evidence>
<name>A0ABP4KG33_9ACTN</name>
<organism evidence="6 7">
    <name type="scientific">Actinomadura napierensis</name>
    <dbReference type="NCBI Taxonomy" id="267854"/>
    <lineage>
        <taxon>Bacteria</taxon>
        <taxon>Bacillati</taxon>
        <taxon>Actinomycetota</taxon>
        <taxon>Actinomycetes</taxon>
        <taxon>Streptosporangiales</taxon>
        <taxon>Thermomonosporaceae</taxon>
        <taxon>Actinomadura</taxon>
    </lineage>
</organism>
<dbReference type="PANTHER" id="PTHR30001">
    <property type="entry name" value="RIBONUCLEASE"/>
    <property type="match status" value="1"/>
</dbReference>
<dbReference type="Gene3D" id="2.40.50.140">
    <property type="entry name" value="Nucleic acid-binding proteins"/>
    <property type="match status" value="1"/>
</dbReference>
<dbReference type="InterPro" id="IPR003029">
    <property type="entry name" value="S1_domain"/>
</dbReference>